<feature type="region of interest" description="Disordered" evidence="5">
    <location>
        <begin position="231"/>
        <end position="258"/>
    </location>
</feature>
<dbReference type="InterPro" id="IPR000064">
    <property type="entry name" value="NLP_P60_dom"/>
</dbReference>
<organism evidence="8 9">
    <name type="scientific">Streptomyces hesseae</name>
    <dbReference type="NCBI Taxonomy" id="3075519"/>
    <lineage>
        <taxon>Bacteria</taxon>
        <taxon>Bacillati</taxon>
        <taxon>Actinomycetota</taxon>
        <taxon>Actinomycetes</taxon>
        <taxon>Kitasatosporales</taxon>
        <taxon>Streptomycetaceae</taxon>
        <taxon>Streptomyces</taxon>
    </lineage>
</organism>
<evidence type="ECO:0000256" key="4">
    <source>
        <dbReference type="ARBA" id="ARBA00022807"/>
    </source>
</evidence>
<keyword evidence="2" id="KW-0645">Protease</keyword>
<feature type="region of interest" description="Disordered" evidence="5">
    <location>
        <begin position="88"/>
        <end position="107"/>
    </location>
</feature>
<name>A0ABU2SN89_9ACTN</name>
<reference evidence="8" key="1">
    <citation type="submission" date="2024-05" db="EMBL/GenBank/DDBJ databases">
        <title>30 novel species of actinomycetes from the DSMZ collection.</title>
        <authorList>
            <person name="Nouioui I."/>
        </authorList>
    </citation>
    <scope>NUCLEOTIDE SEQUENCE</scope>
    <source>
        <strain evidence="8">DSM 40473</strain>
    </source>
</reference>
<protein>
    <submittedName>
        <fullName evidence="8">C40 family peptidase</fullName>
    </submittedName>
</protein>
<keyword evidence="6" id="KW-0732">Signal</keyword>
<feature type="chain" id="PRO_5045371434" evidence="6">
    <location>
        <begin position="42"/>
        <end position="258"/>
    </location>
</feature>
<evidence type="ECO:0000256" key="1">
    <source>
        <dbReference type="ARBA" id="ARBA00007074"/>
    </source>
</evidence>
<dbReference type="PROSITE" id="PS51935">
    <property type="entry name" value="NLPC_P60"/>
    <property type="match status" value="1"/>
</dbReference>
<feature type="region of interest" description="Disordered" evidence="5">
    <location>
        <begin position="41"/>
        <end position="77"/>
    </location>
</feature>
<evidence type="ECO:0000256" key="2">
    <source>
        <dbReference type="ARBA" id="ARBA00022670"/>
    </source>
</evidence>
<dbReference type="Proteomes" id="UP001180531">
    <property type="component" value="Unassembled WGS sequence"/>
</dbReference>
<keyword evidence="3" id="KW-0378">Hydrolase</keyword>
<dbReference type="InterPro" id="IPR038765">
    <property type="entry name" value="Papain-like_cys_pep_sf"/>
</dbReference>
<evidence type="ECO:0000313" key="8">
    <source>
        <dbReference type="EMBL" id="MDT0450443.1"/>
    </source>
</evidence>
<dbReference type="InterPro" id="IPR051202">
    <property type="entry name" value="Peptidase_C40"/>
</dbReference>
<sequence length="258" mass="27220">MPEEIPAGRGRHRRPRRTGRRAAMAAAGAVLLAGTGTFALATERPDPLPDPVAVAADDPDGGPPDTAPEDLPADVPPEVLADTDADDTTVVDGDDVADQGGGTGESARIRGLEPAIAFALGHLGDPYAYGGAGPHRWDCSGLVQQAYQRAGVRLPRLAADQYRATRRIPRTALARGDLVFWSSDGRASGVHHVAIYLGGGRYVEAARPGTRVRISSLAYFDARMYGRIESPDRDGLGRDEEAGSPVTCTGDEERCDRG</sequence>
<feature type="compositionally biased region" description="Basic and acidic residues" evidence="5">
    <location>
        <begin position="231"/>
        <end position="241"/>
    </location>
</feature>
<comment type="similarity">
    <text evidence="1">Belongs to the peptidase C40 family.</text>
</comment>
<dbReference type="PANTHER" id="PTHR47053">
    <property type="entry name" value="MUREIN DD-ENDOPEPTIDASE MEPH-RELATED"/>
    <property type="match status" value="1"/>
</dbReference>
<feature type="compositionally biased region" description="Basic residues" evidence="5">
    <location>
        <begin position="9"/>
        <end position="20"/>
    </location>
</feature>
<dbReference type="PANTHER" id="PTHR47053:SF1">
    <property type="entry name" value="MUREIN DD-ENDOPEPTIDASE MEPH-RELATED"/>
    <property type="match status" value="1"/>
</dbReference>
<dbReference type="Gene3D" id="3.90.1720.10">
    <property type="entry name" value="endopeptidase domain like (from Nostoc punctiforme)"/>
    <property type="match status" value="1"/>
</dbReference>
<evidence type="ECO:0000313" key="9">
    <source>
        <dbReference type="Proteomes" id="UP001180531"/>
    </source>
</evidence>
<evidence type="ECO:0000256" key="3">
    <source>
        <dbReference type="ARBA" id="ARBA00022801"/>
    </source>
</evidence>
<dbReference type="RefSeq" id="WP_311611283.1">
    <property type="nucleotide sequence ID" value="NZ_JAVRFI010000008.1"/>
</dbReference>
<comment type="caution">
    <text evidence="8">The sequence shown here is derived from an EMBL/GenBank/DDBJ whole genome shotgun (WGS) entry which is preliminary data.</text>
</comment>
<feature type="compositionally biased region" description="Acidic residues" evidence="5">
    <location>
        <begin position="88"/>
        <end position="97"/>
    </location>
</feature>
<feature type="domain" description="NlpC/P60" evidence="7">
    <location>
        <begin position="109"/>
        <end position="232"/>
    </location>
</feature>
<keyword evidence="4" id="KW-0788">Thiol protease</keyword>
<dbReference type="SUPFAM" id="SSF54001">
    <property type="entry name" value="Cysteine proteinases"/>
    <property type="match status" value="1"/>
</dbReference>
<evidence type="ECO:0000259" key="7">
    <source>
        <dbReference type="PROSITE" id="PS51935"/>
    </source>
</evidence>
<proteinExistence type="inferred from homology"/>
<gene>
    <name evidence="8" type="ORF">RM609_15375</name>
</gene>
<keyword evidence="9" id="KW-1185">Reference proteome</keyword>
<feature type="region of interest" description="Disordered" evidence="5">
    <location>
        <begin position="1"/>
        <end position="23"/>
    </location>
</feature>
<dbReference type="EMBL" id="JAVRFI010000008">
    <property type="protein sequence ID" value="MDT0450443.1"/>
    <property type="molecule type" value="Genomic_DNA"/>
</dbReference>
<accession>A0ABU2SN89</accession>
<dbReference type="Pfam" id="PF00877">
    <property type="entry name" value="NLPC_P60"/>
    <property type="match status" value="1"/>
</dbReference>
<evidence type="ECO:0000256" key="5">
    <source>
        <dbReference type="SAM" id="MobiDB-lite"/>
    </source>
</evidence>
<evidence type="ECO:0000256" key="6">
    <source>
        <dbReference type="SAM" id="SignalP"/>
    </source>
</evidence>
<feature type="signal peptide" evidence="6">
    <location>
        <begin position="1"/>
        <end position="41"/>
    </location>
</feature>